<dbReference type="AlphaFoldDB" id="A0A2T7E8B6"/>
<dbReference type="EMBL" id="CM009751">
    <property type="protein sequence ID" value="PUZ64074.1"/>
    <property type="molecule type" value="Genomic_DNA"/>
</dbReference>
<feature type="region of interest" description="Disordered" evidence="1">
    <location>
        <begin position="25"/>
        <end position="82"/>
    </location>
</feature>
<feature type="compositionally biased region" description="Basic and acidic residues" evidence="1">
    <location>
        <begin position="56"/>
        <end position="67"/>
    </location>
</feature>
<evidence type="ECO:0000313" key="2">
    <source>
        <dbReference type="EMBL" id="PUZ64074.1"/>
    </source>
</evidence>
<reference evidence="2 3" key="1">
    <citation type="submission" date="2018-04" db="EMBL/GenBank/DDBJ databases">
        <title>WGS assembly of Panicum hallii var. hallii HAL2.</title>
        <authorList>
            <person name="Lovell J."/>
            <person name="Jenkins J."/>
            <person name="Lowry D."/>
            <person name="Mamidi S."/>
            <person name="Sreedasyam A."/>
            <person name="Weng X."/>
            <person name="Barry K."/>
            <person name="Bonette J."/>
            <person name="Campitelli B."/>
            <person name="Daum C."/>
            <person name="Gordon S."/>
            <person name="Gould B."/>
            <person name="Lipzen A."/>
            <person name="MacQueen A."/>
            <person name="Palacio-Mejia J."/>
            <person name="Plott C."/>
            <person name="Shakirov E."/>
            <person name="Shu S."/>
            <person name="Yoshinaga Y."/>
            <person name="Zane M."/>
            <person name="Rokhsar D."/>
            <person name="Grimwood J."/>
            <person name="Schmutz J."/>
            <person name="Juenger T."/>
        </authorList>
    </citation>
    <scope>NUCLEOTIDE SEQUENCE [LARGE SCALE GENOMIC DNA]</scope>
    <source>
        <strain evidence="3">cv. HAL2</strain>
    </source>
</reference>
<dbReference type="Proteomes" id="UP000244336">
    <property type="component" value="Chromosome 3"/>
</dbReference>
<protein>
    <submittedName>
        <fullName evidence="2">Uncharacterized protein</fullName>
    </submittedName>
</protein>
<evidence type="ECO:0000313" key="3">
    <source>
        <dbReference type="Proteomes" id="UP000244336"/>
    </source>
</evidence>
<accession>A0A2T7E8B6</accession>
<dbReference type="Gramene" id="PUZ64074">
    <property type="protein sequence ID" value="PUZ64074"/>
    <property type="gene ID" value="GQ55_3G114400"/>
</dbReference>
<keyword evidence="3" id="KW-1185">Reference proteome</keyword>
<name>A0A2T7E8B6_9POAL</name>
<organism evidence="2 3">
    <name type="scientific">Panicum hallii var. hallii</name>
    <dbReference type="NCBI Taxonomy" id="1504633"/>
    <lineage>
        <taxon>Eukaryota</taxon>
        <taxon>Viridiplantae</taxon>
        <taxon>Streptophyta</taxon>
        <taxon>Embryophyta</taxon>
        <taxon>Tracheophyta</taxon>
        <taxon>Spermatophyta</taxon>
        <taxon>Magnoliopsida</taxon>
        <taxon>Liliopsida</taxon>
        <taxon>Poales</taxon>
        <taxon>Poaceae</taxon>
        <taxon>PACMAD clade</taxon>
        <taxon>Panicoideae</taxon>
        <taxon>Panicodae</taxon>
        <taxon>Paniceae</taxon>
        <taxon>Panicinae</taxon>
        <taxon>Panicum</taxon>
        <taxon>Panicum sect. Panicum</taxon>
    </lineage>
</organism>
<proteinExistence type="predicted"/>
<evidence type="ECO:0000256" key="1">
    <source>
        <dbReference type="SAM" id="MobiDB-lite"/>
    </source>
</evidence>
<sequence>MERNVSGLLRFTFKKQQALQPFSLEMMNGGSDKGAAGGPRASDEGRPAVAVGCRTGPRDGKARRDGEGGGGRRLSSRLEIAR</sequence>
<gene>
    <name evidence="2" type="ORF">GQ55_3G114400</name>
</gene>